<feature type="region of interest" description="Disordered" evidence="1">
    <location>
        <begin position="275"/>
        <end position="314"/>
    </location>
</feature>
<proteinExistence type="predicted"/>
<gene>
    <name evidence="2" type="ORF">B0J15DRAFT_483248</name>
</gene>
<dbReference type="OrthoDB" id="5095938at2759"/>
<dbReference type="Proteomes" id="UP000736672">
    <property type="component" value="Unassembled WGS sequence"/>
</dbReference>
<dbReference type="Gene3D" id="1.25.40.20">
    <property type="entry name" value="Ankyrin repeat-containing domain"/>
    <property type="match status" value="1"/>
</dbReference>
<dbReference type="InterPro" id="IPR036770">
    <property type="entry name" value="Ankyrin_rpt-contain_sf"/>
</dbReference>
<name>A0A9P9L2T6_FUSSL</name>
<comment type="caution">
    <text evidence="2">The sequence shown here is derived from an EMBL/GenBank/DDBJ whole genome shotgun (WGS) entry which is preliminary data.</text>
</comment>
<keyword evidence="3" id="KW-1185">Reference proteome</keyword>
<evidence type="ECO:0000313" key="2">
    <source>
        <dbReference type="EMBL" id="KAH7272951.1"/>
    </source>
</evidence>
<evidence type="ECO:0000313" key="3">
    <source>
        <dbReference type="Proteomes" id="UP000736672"/>
    </source>
</evidence>
<protein>
    <submittedName>
        <fullName evidence="2">Uncharacterized protein</fullName>
    </submittedName>
</protein>
<dbReference type="EMBL" id="JAGTJS010000003">
    <property type="protein sequence ID" value="KAH7272951.1"/>
    <property type="molecule type" value="Genomic_DNA"/>
</dbReference>
<sequence>MEPLEIVGAAAAIAQLLKLTIDIGNQARKLVQSSINAPKELAELNAKIDRFSLLLHHANELNKDLADANASNLIPEAHSSLLYSCLGVSLAALERARMLHGDGGPSSAPHRLRWAAIDKRKTQKVLKDVKESEAALDIVLNILGVRLASFNRASIAAVQLGQETIRKDITSAIQELALCFQAQSGFLETKVVEASTTAFDAVERVRQEQQTASAMFNEVMTRVLDSQERAEARITVISLLSTLGILAYCLYAQQKTQTRVALELSSLKAACQQVPSQTPPSLTFRDETMEPSRSQSPTSTTPLSPGPSTNTPDDIFAQARARTEEWRWKQPLARQNWLFKPKAKFKGSNDLERRLKESPSVIPEKNILKARGHFKARVNILAQEIICLEIKAQHFTQAWLGMPSLFSWVPIINIRPHRRPMFQACARSDLPVTKRLLETGEASIHGVDQNENGLLEHALANWKSLTSTTEFLQFPLGQSFNQNALRGDRVLPAMLKAFANSLQDALPTFLFRGAQLGNSEAVRALLSRNANTILEGYASAGAWQTSWTSDPRHNATRYRDAINLIKLEGVLFHLLWHYLNPHAKFVLDTSWGYFALKGPDSGEEQPFEHATLFYETISTEEERRQLARFPLARLLVNALQLAGYRAEMDDDGDDEDGDQYFDAREYQPEEGVDDGLVANCPICQDPEKCGLGHVFAEAERGRDGV</sequence>
<reference evidence="2" key="1">
    <citation type="journal article" date="2021" name="Nat. Commun.">
        <title>Genetic determinants of endophytism in the Arabidopsis root mycobiome.</title>
        <authorList>
            <person name="Mesny F."/>
            <person name="Miyauchi S."/>
            <person name="Thiergart T."/>
            <person name="Pickel B."/>
            <person name="Atanasova L."/>
            <person name="Karlsson M."/>
            <person name="Huettel B."/>
            <person name="Barry K.W."/>
            <person name="Haridas S."/>
            <person name="Chen C."/>
            <person name="Bauer D."/>
            <person name="Andreopoulos W."/>
            <person name="Pangilinan J."/>
            <person name="LaButti K."/>
            <person name="Riley R."/>
            <person name="Lipzen A."/>
            <person name="Clum A."/>
            <person name="Drula E."/>
            <person name="Henrissat B."/>
            <person name="Kohler A."/>
            <person name="Grigoriev I.V."/>
            <person name="Martin F.M."/>
            <person name="Hacquard S."/>
        </authorList>
    </citation>
    <scope>NUCLEOTIDE SEQUENCE</scope>
    <source>
        <strain evidence="2">FSSC 5 MPI-SDFR-AT-0091</strain>
    </source>
</reference>
<feature type="compositionally biased region" description="Low complexity" evidence="1">
    <location>
        <begin position="291"/>
        <end position="312"/>
    </location>
</feature>
<evidence type="ECO:0000256" key="1">
    <source>
        <dbReference type="SAM" id="MobiDB-lite"/>
    </source>
</evidence>
<accession>A0A9P9L2T6</accession>
<dbReference type="AlphaFoldDB" id="A0A9P9L2T6"/>
<organism evidence="2 3">
    <name type="scientific">Fusarium solani</name>
    <name type="common">Filamentous fungus</name>
    <dbReference type="NCBI Taxonomy" id="169388"/>
    <lineage>
        <taxon>Eukaryota</taxon>
        <taxon>Fungi</taxon>
        <taxon>Dikarya</taxon>
        <taxon>Ascomycota</taxon>
        <taxon>Pezizomycotina</taxon>
        <taxon>Sordariomycetes</taxon>
        <taxon>Hypocreomycetidae</taxon>
        <taxon>Hypocreales</taxon>
        <taxon>Nectriaceae</taxon>
        <taxon>Fusarium</taxon>
        <taxon>Fusarium solani species complex</taxon>
    </lineage>
</organism>